<feature type="region of interest" description="Disordered" evidence="7">
    <location>
        <begin position="794"/>
        <end position="997"/>
    </location>
</feature>
<dbReference type="Gene3D" id="4.10.60.10">
    <property type="entry name" value="Zinc finger, CCHC-type"/>
    <property type="match status" value="1"/>
</dbReference>
<dbReference type="GO" id="GO:0006397">
    <property type="term" value="P:mRNA processing"/>
    <property type="evidence" value="ECO:0007669"/>
    <property type="project" value="InterPro"/>
</dbReference>
<feature type="compositionally biased region" description="Low complexity" evidence="7">
    <location>
        <begin position="211"/>
        <end position="228"/>
    </location>
</feature>
<dbReference type="SUPFAM" id="SSF57850">
    <property type="entry name" value="RING/U-box"/>
    <property type="match status" value="1"/>
</dbReference>
<feature type="compositionally biased region" description="Polar residues" evidence="7">
    <location>
        <begin position="234"/>
        <end position="248"/>
    </location>
</feature>
<comment type="caution">
    <text evidence="11">The sequence shown here is derived from an EMBL/GenBank/DDBJ whole genome shotgun (WGS) entry which is preliminary data.</text>
</comment>
<dbReference type="AlphaFoldDB" id="A0A818P5Q8"/>
<feature type="domain" description="RING-type" evidence="8">
    <location>
        <begin position="379"/>
        <end position="420"/>
    </location>
</feature>
<evidence type="ECO:0008006" key="13">
    <source>
        <dbReference type="Google" id="ProtNLM"/>
    </source>
</evidence>
<feature type="compositionally biased region" description="Basic residues" evidence="7">
    <location>
        <begin position="829"/>
        <end position="846"/>
    </location>
</feature>
<comment type="subcellular location">
    <subcellularLocation>
        <location evidence="1">Nucleus</location>
    </subcellularLocation>
</comment>
<dbReference type="EMBL" id="CAJOBE010000301">
    <property type="protein sequence ID" value="CAF3617334.1"/>
    <property type="molecule type" value="Genomic_DNA"/>
</dbReference>
<dbReference type="PROSITE" id="PS51282">
    <property type="entry name" value="DWNN"/>
    <property type="match status" value="1"/>
</dbReference>
<keyword evidence="3 6" id="KW-0863">Zinc-finger</keyword>
<evidence type="ECO:0000256" key="5">
    <source>
        <dbReference type="ARBA" id="ARBA00023242"/>
    </source>
</evidence>
<dbReference type="SMART" id="SM00343">
    <property type="entry name" value="ZnF_C2HC"/>
    <property type="match status" value="1"/>
</dbReference>
<feature type="compositionally biased region" description="Basic residues" evidence="7">
    <location>
        <begin position="954"/>
        <end position="966"/>
    </location>
</feature>
<dbReference type="InterPro" id="IPR033489">
    <property type="entry name" value="RBBP6"/>
</dbReference>
<evidence type="ECO:0000313" key="12">
    <source>
        <dbReference type="Proteomes" id="UP000663874"/>
    </source>
</evidence>
<organism evidence="11 12">
    <name type="scientific">Rotaria sordida</name>
    <dbReference type="NCBI Taxonomy" id="392033"/>
    <lineage>
        <taxon>Eukaryota</taxon>
        <taxon>Metazoa</taxon>
        <taxon>Spiralia</taxon>
        <taxon>Gnathifera</taxon>
        <taxon>Rotifera</taxon>
        <taxon>Eurotatoria</taxon>
        <taxon>Bdelloidea</taxon>
        <taxon>Philodinida</taxon>
        <taxon>Philodinidae</taxon>
        <taxon>Rotaria</taxon>
    </lineage>
</organism>
<keyword evidence="5" id="KW-0539">Nucleus</keyword>
<dbReference type="InterPro" id="IPR014891">
    <property type="entry name" value="DWNN_domain"/>
</dbReference>
<dbReference type="Pfam" id="PF04564">
    <property type="entry name" value="U-box"/>
    <property type="match status" value="1"/>
</dbReference>
<evidence type="ECO:0000256" key="6">
    <source>
        <dbReference type="PROSITE-ProRule" id="PRU00047"/>
    </source>
</evidence>
<dbReference type="GO" id="GO:0016567">
    <property type="term" value="P:protein ubiquitination"/>
    <property type="evidence" value="ECO:0007669"/>
    <property type="project" value="InterPro"/>
</dbReference>
<dbReference type="InterPro" id="IPR001878">
    <property type="entry name" value="Znf_CCHC"/>
</dbReference>
<feature type="compositionally biased region" description="Basic and acidic residues" evidence="7">
    <location>
        <begin position="847"/>
        <end position="861"/>
    </location>
</feature>
<feature type="compositionally biased region" description="Basic and acidic residues" evidence="7">
    <location>
        <begin position="967"/>
        <end position="983"/>
    </location>
</feature>
<dbReference type="CDD" id="cd16620">
    <property type="entry name" value="vRING-HC-C4C4_RBBP6"/>
    <property type="match status" value="1"/>
</dbReference>
<sequence length="1106" mass="124056">MAKTMSIIRYKYKADRDFESVQFEGMSCSLGELKRLIVERSSRSGTHHPRDDYDLIISNATTHEEYKDNSDMIPRNTSVVVARRIRGVLESLTPASNQKPIVSSDDIVNEYLRPAIFQPTQLTIPSTTNTSSSSSSSSIIESKAIPLEMLTQSSNNTATQEMSEDERIKEVVKTSQSRYLTSHRSNTSYTCHNCKQPGHIRNQCPLLLQSSSTNSTGNATGSSLSSGGDHTSKTDGTQSIGSGSTTQPVPHPSHIVTHQSPYQLSYHHNNHYHGNRSHHRGSGHPRNEPLPKKTTGIPRDGLIQIPRHIPGAFRDQTGAPVVPRQMAQLIIEKSEKKADALAQRARQFQEKGVLPPAPPPSMLPTKSTDEDTPPDDLLCPVCIKVYTDAVITPCCHNSFCDECIRTALVESEDHECPHCHRQHVAIDQINPNLFLRKHVNRWREERQLKSSYPYMPLPQQTSIVNYSSSQTLEQDLDSTSTRTSGLINVQNSDDVDEYDEAILSTVPQQSVVPVKTAPIVIKMQPIGRSPSPQPIVSTRPADMTFEDGKAPDTDQTTSSQKDVNSELSATNNNIVEEILNTKIDTNASENEKPDRQTPPSQVAPVSAVLSSPPTATTTMASTASVVPYYHPAPPRIPPHQQHVHHGVMYSQPGPPTSSTGLYPIQHNFYPSPMHVPYSGVHHSVGAPPILPVGGIRHYPSHPSFPAGLPAHHYPLVPSHVQPNPINGFHVAHFEAANVSSLHHPNTPFAATSTSTSTLIAHNHHHQTAAQPISTPLASALSKDEFYMKQRYLQRIQRSSSRHRTRSRSSSYSSSTSTDSRSSSFSRRDDHRHRRSSRSRSRRRTSVRRRDDSRTKSPNRDSRRQRRRSTRSNSKQRRSSGGHRSPSYRNRRRAPTTNEKYSSNYRRPSPRPYRSTRNRERRRSPRPPPTIQQSTRRTIVYMHESSSSKQNSDRNHHRTKSRSRHRSQVNDDRIAPSSKTEEQSQSKSTLSTSPMTVPLDQQHTTLSSTIKPVIEENLSAPLLSNSSDYIQSTETNSMNQSNDTTEEKNSNSEKKRKKHHHHHKKHRRHRSKSPNSKSKKRHHSKDNDTETIVKNTMTNSTPVIETQ</sequence>
<evidence type="ECO:0000259" key="9">
    <source>
        <dbReference type="PROSITE" id="PS50158"/>
    </source>
</evidence>
<protein>
    <recommendedName>
        <fullName evidence="13">Retinoblastoma-binding protein 6</fullName>
    </recommendedName>
</protein>
<dbReference type="Pfam" id="PF00098">
    <property type="entry name" value="zf-CCHC"/>
    <property type="match status" value="1"/>
</dbReference>
<dbReference type="GO" id="GO:0008270">
    <property type="term" value="F:zinc ion binding"/>
    <property type="evidence" value="ECO:0007669"/>
    <property type="project" value="UniProtKB-KW"/>
</dbReference>
<name>A0A818P5Q8_9BILA</name>
<dbReference type="InterPro" id="IPR036875">
    <property type="entry name" value="Znf_CCHC_sf"/>
</dbReference>
<evidence type="ECO:0000259" key="10">
    <source>
        <dbReference type="PROSITE" id="PS51282"/>
    </source>
</evidence>
<accession>A0A818P5Q8</accession>
<dbReference type="GO" id="GO:0006511">
    <property type="term" value="P:ubiquitin-dependent protein catabolic process"/>
    <property type="evidence" value="ECO:0007669"/>
    <property type="project" value="TreeGrafter"/>
</dbReference>
<feature type="region of interest" description="Disordered" evidence="7">
    <location>
        <begin position="211"/>
        <end position="302"/>
    </location>
</feature>
<dbReference type="SMART" id="SM00184">
    <property type="entry name" value="RING"/>
    <property type="match status" value="1"/>
</dbReference>
<feature type="compositionally biased region" description="Polar residues" evidence="7">
    <location>
        <begin position="553"/>
        <end position="574"/>
    </location>
</feature>
<dbReference type="Gene3D" id="3.30.40.10">
    <property type="entry name" value="Zinc/RING finger domain, C3HC4 (zinc finger)"/>
    <property type="match status" value="1"/>
</dbReference>
<feature type="compositionally biased region" description="Low complexity" evidence="7">
    <location>
        <begin position="807"/>
        <end position="824"/>
    </location>
</feature>
<feature type="compositionally biased region" description="Basic residues" evidence="7">
    <location>
        <begin position="1053"/>
        <end position="1083"/>
    </location>
</feature>
<dbReference type="InterPro" id="IPR001841">
    <property type="entry name" value="Znf_RING"/>
</dbReference>
<dbReference type="Gene3D" id="3.10.20.90">
    <property type="entry name" value="Phosphatidylinositol 3-kinase Catalytic Subunit, Chain A, domain 1"/>
    <property type="match status" value="1"/>
</dbReference>
<dbReference type="InterPro" id="IPR003613">
    <property type="entry name" value="Ubox_domain"/>
</dbReference>
<proteinExistence type="predicted"/>
<dbReference type="PROSITE" id="PS50158">
    <property type="entry name" value="ZF_CCHC"/>
    <property type="match status" value="1"/>
</dbReference>
<dbReference type="InterPro" id="IPR013083">
    <property type="entry name" value="Znf_RING/FYVE/PHD"/>
</dbReference>
<dbReference type="PANTHER" id="PTHR15439:SF0">
    <property type="entry name" value="CELL DIVISION CYCLE AND APOPTOSIS REGULATOR PROTEIN 1-RELATED"/>
    <property type="match status" value="1"/>
</dbReference>
<feature type="compositionally biased region" description="Basic residues" evidence="7">
    <location>
        <begin position="913"/>
        <end position="924"/>
    </location>
</feature>
<feature type="region of interest" description="Disordered" evidence="7">
    <location>
        <begin position="1032"/>
        <end position="1106"/>
    </location>
</feature>
<feature type="domain" description="CCHC-type" evidence="9">
    <location>
        <begin position="191"/>
        <end position="205"/>
    </location>
</feature>
<evidence type="ECO:0000256" key="3">
    <source>
        <dbReference type="ARBA" id="ARBA00022771"/>
    </source>
</evidence>
<feature type="compositionally biased region" description="Polar residues" evidence="7">
    <location>
        <begin position="1089"/>
        <end position="1106"/>
    </location>
</feature>
<feature type="compositionally biased region" description="Basic residues" evidence="7">
    <location>
        <begin position="862"/>
        <end position="880"/>
    </location>
</feature>
<dbReference type="SUPFAM" id="SSF57756">
    <property type="entry name" value="Retrovirus zinc finger-like domains"/>
    <property type="match status" value="1"/>
</dbReference>
<evidence type="ECO:0000256" key="7">
    <source>
        <dbReference type="SAM" id="MobiDB-lite"/>
    </source>
</evidence>
<dbReference type="GO" id="GO:0005634">
    <property type="term" value="C:nucleus"/>
    <property type="evidence" value="ECO:0007669"/>
    <property type="project" value="UniProtKB-SubCell"/>
</dbReference>
<dbReference type="PROSITE" id="PS50089">
    <property type="entry name" value="ZF_RING_2"/>
    <property type="match status" value="1"/>
</dbReference>
<keyword evidence="4" id="KW-0862">Zinc</keyword>
<dbReference type="GO" id="GO:0061630">
    <property type="term" value="F:ubiquitin protein ligase activity"/>
    <property type="evidence" value="ECO:0007669"/>
    <property type="project" value="InterPro"/>
</dbReference>
<dbReference type="Proteomes" id="UP000663874">
    <property type="component" value="Unassembled WGS sequence"/>
</dbReference>
<evidence type="ECO:0000256" key="4">
    <source>
        <dbReference type="ARBA" id="ARBA00022833"/>
    </source>
</evidence>
<evidence type="ECO:0000259" key="8">
    <source>
        <dbReference type="PROSITE" id="PS50089"/>
    </source>
</evidence>
<dbReference type="PANTHER" id="PTHR15439">
    <property type="entry name" value="RETINOBLASTOMA-BINDING PROTEIN 6"/>
    <property type="match status" value="1"/>
</dbReference>
<feature type="region of interest" description="Disordered" evidence="7">
    <location>
        <begin position="340"/>
        <end position="372"/>
    </location>
</feature>
<feature type="region of interest" description="Disordered" evidence="7">
    <location>
        <begin position="525"/>
        <end position="618"/>
    </location>
</feature>
<dbReference type="GO" id="GO:0003676">
    <property type="term" value="F:nucleic acid binding"/>
    <property type="evidence" value="ECO:0007669"/>
    <property type="project" value="InterPro"/>
</dbReference>
<reference evidence="11" key="1">
    <citation type="submission" date="2021-02" db="EMBL/GenBank/DDBJ databases">
        <authorList>
            <person name="Nowell W R."/>
        </authorList>
    </citation>
    <scope>NUCLEOTIDE SEQUENCE</scope>
</reference>
<feature type="compositionally biased region" description="Low complexity" evidence="7">
    <location>
        <begin position="900"/>
        <end position="912"/>
    </location>
</feature>
<feature type="domain" description="DWNN" evidence="10">
    <location>
        <begin position="8"/>
        <end position="85"/>
    </location>
</feature>
<feature type="compositionally biased region" description="Basic residues" evidence="7">
    <location>
        <begin position="268"/>
        <end position="283"/>
    </location>
</feature>
<dbReference type="Pfam" id="PF08783">
    <property type="entry name" value="DWNN"/>
    <property type="match status" value="1"/>
</dbReference>
<dbReference type="SMART" id="SM01180">
    <property type="entry name" value="DWNN"/>
    <property type="match status" value="1"/>
</dbReference>
<evidence type="ECO:0000256" key="1">
    <source>
        <dbReference type="ARBA" id="ARBA00004123"/>
    </source>
</evidence>
<evidence type="ECO:0000256" key="2">
    <source>
        <dbReference type="ARBA" id="ARBA00022723"/>
    </source>
</evidence>
<keyword evidence="2" id="KW-0479">Metal-binding</keyword>
<gene>
    <name evidence="11" type="ORF">FNK824_LOCUS4224</name>
</gene>
<feature type="compositionally biased region" description="Polar residues" evidence="7">
    <location>
        <begin position="1032"/>
        <end position="1042"/>
    </location>
</feature>
<evidence type="ECO:0000313" key="11">
    <source>
        <dbReference type="EMBL" id="CAF3617334.1"/>
    </source>
</evidence>